<protein>
    <recommendedName>
        <fullName evidence="2">DUF6699 domain-containing protein</fullName>
    </recommendedName>
</protein>
<evidence type="ECO:0000256" key="1">
    <source>
        <dbReference type="SAM" id="MobiDB-lite"/>
    </source>
</evidence>
<name>A0AAD2HVY4_9AGAR</name>
<organism evidence="4 5">
    <name type="scientific">Mycena citricolor</name>
    <dbReference type="NCBI Taxonomy" id="2018698"/>
    <lineage>
        <taxon>Eukaryota</taxon>
        <taxon>Fungi</taxon>
        <taxon>Dikarya</taxon>
        <taxon>Basidiomycota</taxon>
        <taxon>Agaricomycotina</taxon>
        <taxon>Agaricomycetes</taxon>
        <taxon>Agaricomycetidae</taxon>
        <taxon>Agaricales</taxon>
        <taxon>Marasmiineae</taxon>
        <taxon>Mycenaceae</taxon>
        <taxon>Mycena</taxon>
    </lineage>
</organism>
<dbReference type="Pfam" id="PF20415">
    <property type="entry name" value="DUF6699"/>
    <property type="match status" value="1"/>
</dbReference>
<dbReference type="AlphaFoldDB" id="A0AAD2HVY4"/>
<dbReference type="EMBL" id="CAVNYO010000110">
    <property type="protein sequence ID" value="CAK5266752.1"/>
    <property type="molecule type" value="Genomic_DNA"/>
</dbReference>
<sequence>MNYPRVHFTPRNSVPYEADSRFPPPPPPLILSTSTLSSDSSDSCGPRTPPSRYASLPGPMPISSFDDDDDDEEEHHAYPRPGKTPQNAVPKSPTPSAHTLLTCNGSTPLLNYKLSQPPSSLSTHCLGLTYDTLREPAVFPPRAHILITTPHLPWAIPVPASDGAAAVSISNVLNALYMALGRRVTLEEFQALGDASALMRAVAKAYERRCRARGARTPHEYEQEKQQGVRRVDFLMVYNKFGGLRPVTRAGDVWELCVL</sequence>
<dbReference type="Proteomes" id="UP001295794">
    <property type="component" value="Unassembled WGS sequence"/>
</dbReference>
<reference evidence="4" key="1">
    <citation type="submission" date="2023-11" db="EMBL/GenBank/DDBJ databases">
        <authorList>
            <person name="De Vega J J."/>
            <person name="De Vega J J."/>
        </authorList>
    </citation>
    <scope>NUCLEOTIDE SEQUENCE</scope>
</reference>
<evidence type="ECO:0000313" key="5">
    <source>
        <dbReference type="Proteomes" id="UP001295794"/>
    </source>
</evidence>
<evidence type="ECO:0000259" key="2">
    <source>
        <dbReference type="Pfam" id="PF20415"/>
    </source>
</evidence>
<evidence type="ECO:0000313" key="4">
    <source>
        <dbReference type="EMBL" id="CAK5282109.1"/>
    </source>
</evidence>
<comment type="caution">
    <text evidence="4">The sequence shown here is derived from an EMBL/GenBank/DDBJ whole genome shotgun (WGS) entry which is preliminary data.</text>
</comment>
<keyword evidence="5" id="KW-1185">Reference proteome</keyword>
<feature type="compositionally biased region" description="Polar residues" evidence="1">
    <location>
        <begin position="84"/>
        <end position="99"/>
    </location>
</feature>
<proteinExistence type="predicted"/>
<dbReference type="InterPro" id="IPR046522">
    <property type="entry name" value="DUF6699"/>
</dbReference>
<gene>
    <name evidence="4" type="ORF">MYCIT1_LOCUS33582</name>
    <name evidence="3" type="ORF">MYCIT1_LOCUS8685</name>
</gene>
<feature type="region of interest" description="Disordered" evidence="1">
    <location>
        <begin position="1"/>
        <end position="99"/>
    </location>
</feature>
<feature type="domain" description="DUF6699" evidence="2">
    <location>
        <begin position="110"/>
        <end position="246"/>
    </location>
</feature>
<feature type="compositionally biased region" description="Low complexity" evidence="1">
    <location>
        <begin position="30"/>
        <end position="43"/>
    </location>
</feature>
<dbReference type="EMBL" id="CAVNYO010000446">
    <property type="protein sequence ID" value="CAK5282109.1"/>
    <property type="molecule type" value="Genomic_DNA"/>
</dbReference>
<evidence type="ECO:0000313" key="3">
    <source>
        <dbReference type="EMBL" id="CAK5266752.1"/>
    </source>
</evidence>
<accession>A0AAD2HVY4</accession>